<gene>
    <name evidence="18" type="ordered locus">RIEPE_0522</name>
</gene>
<comment type="catalytic activity">
    <reaction evidence="15">
        <text>sn-glycerol 3-phosphate + an acyl-CoA = a 1-acyl-sn-glycero-3-phosphate + CoA</text>
        <dbReference type="Rhea" id="RHEA:15325"/>
        <dbReference type="ChEBI" id="CHEBI:57287"/>
        <dbReference type="ChEBI" id="CHEBI:57597"/>
        <dbReference type="ChEBI" id="CHEBI:57970"/>
        <dbReference type="ChEBI" id="CHEBI:58342"/>
        <dbReference type="EC" id="2.3.1.15"/>
    </reaction>
</comment>
<feature type="transmembrane region" description="Helical" evidence="16">
    <location>
        <begin position="622"/>
        <end position="639"/>
    </location>
</feature>
<dbReference type="PANTHER" id="PTHR12563:SF17">
    <property type="entry name" value="DIHYDROXYACETONE PHOSPHATE ACYLTRANSFERASE"/>
    <property type="match status" value="1"/>
</dbReference>
<dbReference type="Proteomes" id="UP000001700">
    <property type="component" value="Chromosome"/>
</dbReference>
<sequence>MIDFYFLKRLHLRILQSLRFLFFNIRSIPENPMEELNLKTNDSFLYLLPYGSMFDLTILRHQCKLFGLSDPIKKIKVDKKESCSYIFVHKKKVKNRNLSSNYKSVSNSLESYLHPSILSKNPKVQLLFVSIVFHKFSYRRKLKCQIFTNIIVKLYDVFFLIFFKRNIWVRFYLISSLRELSVRFIRDKTIFQKIVRMMMIKHFKNVFITTGPKEFLYRQDLFKKVRSDRIIDDLVERESKRKMISKKRIDEHIMNLIKEMMDDISYGMIQLTNVIFNIILNRIYKKIFVYNLENLYQVLEKKNTQIIYSPSHKSHMDYLLLSYILYRKGMMVPYIIAGINLNFWPIGFLLKKLGAVFIRRSFKKNEIYMRTFQKCFRYIMFSGRSIEYFIEGGRSRTGLLLNPKTGILSTIIKNFSKYQFENREFVIVPVHIMYDKVLELSTYVKELNGKPKEKEGFLKIFREIVKLNQLKSRFGYINFGNPIFLKDIILSKKKYRISNLNSRDHSSHFNQVIDKVSIKIMTSLNNSISINSVNLCSIVLSYISGNSLSIKTLTLQVQLYIDFLNHIPYSEGIVVPQKNSRDLVREFFLNQKFQLLAEMKDNLKIFLIKKNNMMLKYYKNNIMHLFILPSLILRIILIFQKIKIDKIYHQVFLILPIIKKEFFLNYSMKLISNQIDRTVEEFFNQKIVHFDSKNKKISLNEEKMTSINLFSKIIEEILCKYFIVLSFLNLKPIFNLNKIRLWIDFFFSYSFFRSIVIKDIIITFNKRNFFNLINILFQNNFLRKEKNLILVNQKSKKLYQIIFRLIPREIYLEIKSFEDSFKGFYEYSNEK</sequence>
<dbReference type="PIRSF" id="PIRSF000437">
    <property type="entry name" value="GPAT_DHAPAT"/>
    <property type="match status" value="1"/>
</dbReference>
<dbReference type="PIRSF" id="PIRSF500064">
    <property type="entry name" value="GPAT"/>
    <property type="match status" value="1"/>
</dbReference>
<dbReference type="AlphaFoldDB" id="D4G8V0"/>
<evidence type="ECO:0000256" key="10">
    <source>
        <dbReference type="ARBA" id="ARBA00023098"/>
    </source>
</evidence>
<keyword evidence="11 16" id="KW-0472">Membrane</keyword>
<evidence type="ECO:0000256" key="11">
    <source>
        <dbReference type="ARBA" id="ARBA00023136"/>
    </source>
</evidence>
<dbReference type="PANTHER" id="PTHR12563">
    <property type="entry name" value="GLYCEROL-3-PHOSPHATE ACYLTRANSFERASE"/>
    <property type="match status" value="1"/>
</dbReference>
<proteinExistence type="inferred from homology"/>
<evidence type="ECO:0000256" key="15">
    <source>
        <dbReference type="ARBA" id="ARBA00048427"/>
    </source>
</evidence>
<protein>
    <recommendedName>
        <fullName evidence="6">Glycerol-3-phosphate acyltransferase</fullName>
        <ecNumber evidence="5">2.3.1.15</ecNumber>
    </recommendedName>
</protein>
<feature type="domain" description="Phospholipid/glycerol acyltransferase" evidence="17">
    <location>
        <begin position="306"/>
        <end position="435"/>
    </location>
</feature>
<evidence type="ECO:0000256" key="3">
    <source>
        <dbReference type="ARBA" id="ARBA00005189"/>
    </source>
</evidence>
<keyword evidence="16" id="KW-0812">Transmembrane</keyword>
<keyword evidence="12" id="KW-0594">Phospholipid biosynthesis</keyword>
<keyword evidence="14 18" id="KW-0012">Acyltransferase</keyword>
<dbReference type="Pfam" id="PF19277">
    <property type="entry name" value="GPAT_C"/>
    <property type="match status" value="1"/>
</dbReference>
<evidence type="ECO:0000256" key="9">
    <source>
        <dbReference type="ARBA" id="ARBA00022679"/>
    </source>
</evidence>
<dbReference type="OrthoDB" id="335193at2"/>
<keyword evidence="7" id="KW-1003">Cell membrane</keyword>
<evidence type="ECO:0000256" key="14">
    <source>
        <dbReference type="ARBA" id="ARBA00023315"/>
    </source>
</evidence>
<keyword evidence="9 18" id="KW-0808">Transferase</keyword>
<comment type="pathway">
    <text evidence="3">Lipid metabolism.</text>
</comment>
<organism evidence="18 19">
    <name type="scientific">Riesia pediculicola (strain USDA)</name>
    <dbReference type="NCBI Taxonomy" id="515618"/>
    <lineage>
        <taxon>Bacteria</taxon>
        <taxon>Pseudomonadati</taxon>
        <taxon>Pseudomonadota</taxon>
        <taxon>Gammaproteobacteria</taxon>
        <taxon>Enterobacterales</taxon>
        <taxon>Enterobacteriaceae</taxon>
        <taxon>Candidatus Riesia</taxon>
    </lineage>
</organism>
<evidence type="ECO:0000256" key="5">
    <source>
        <dbReference type="ARBA" id="ARBA00013113"/>
    </source>
</evidence>
<dbReference type="GO" id="GO:0016024">
    <property type="term" value="P:CDP-diacylglycerol biosynthetic process"/>
    <property type="evidence" value="ECO:0007669"/>
    <property type="project" value="UniProtKB-UniPathway"/>
</dbReference>
<dbReference type="GO" id="GO:0006631">
    <property type="term" value="P:fatty acid metabolic process"/>
    <property type="evidence" value="ECO:0007669"/>
    <property type="project" value="TreeGrafter"/>
</dbReference>
<dbReference type="CDD" id="cd07993">
    <property type="entry name" value="LPLAT_DHAPAT-like"/>
    <property type="match status" value="1"/>
</dbReference>
<dbReference type="STRING" id="515618.RIEPE_0522"/>
<dbReference type="InterPro" id="IPR041728">
    <property type="entry name" value="GPAT/DHAPAT_LPLAT"/>
</dbReference>
<evidence type="ECO:0000256" key="2">
    <source>
        <dbReference type="ARBA" id="ARBA00004765"/>
    </source>
</evidence>
<accession>D4G8V0</accession>
<name>D4G8V0_RIEPU</name>
<dbReference type="GO" id="GO:0005886">
    <property type="term" value="C:plasma membrane"/>
    <property type="evidence" value="ECO:0007669"/>
    <property type="project" value="UniProtKB-SubCell"/>
</dbReference>
<dbReference type="KEGG" id="rip:RIEPE_0522"/>
<dbReference type="InterPro" id="IPR028354">
    <property type="entry name" value="GPAT_PlsB"/>
</dbReference>
<evidence type="ECO:0000259" key="17">
    <source>
        <dbReference type="SMART" id="SM00563"/>
    </source>
</evidence>
<reference evidence="18" key="1">
    <citation type="submission" date="2008-05" db="EMBL/GenBank/DDBJ databases">
        <title>Genome sequence of Riesia pediculicola USDA.</title>
        <authorList>
            <person name="Kirkness E.F."/>
        </authorList>
    </citation>
    <scope>NUCLEOTIDE SEQUENCE [LARGE SCALE GENOMIC DNA]</scope>
    <source>
        <strain evidence="18">USDA</strain>
    </source>
</reference>
<evidence type="ECO:0000256" key="4">
    <source>
        <dbReference type="ARBA" id="ARBA00007937"/>
    </source>
</evidence>
<comment type="pathway">
    <text evidence="2">Phospholipid metabolism; CDP-diacylglycerol biosynthesis; CDP-diacylglycerol from sn-glycerol 3-phosphate: step 1/3.</text>
</comment>
<dbReference type="Pfam" id="PF01553">
    <property type="entry name" value="Acyltransferase"/>
    <property type="match status" value="1"/>
</dbReference>
<evidence type="ECO:0000256" key="6">
    <source>
        <dbReference type="ARBA" id="ARBA00013432"/>
    </source>
</evidence>
<evidence type="ECO:0000256" key="8">
    <source>
        <dbReference type="ARBA" id="ARBA00022516"/>
    </source>
</evidence>
<evidence type="ECO:0000256" key="12">
    <source>
        <dbReference type="ARBA" id="ARBA00023209"/>
    </source>
</evidence>
<keyword evidence="19" id="KW-1185">Reference proteome</keyword>
<dbReference type="eggNOG" id="COG2937">
    <property type="taxonomic scope" value="Bacteria"/>
</dbReference>
<dbReference type="InterPro" id="IPR045520">
    <property type="entry name" value="GPAT/DHAPAT_C"/>
</dbReference>
<dbReference type="SUPFAM" id="SSF69593">
    <property type="entry name" value="Glycerol-3-phosphate (1)-acyltransferase"/>
    <property type="match status" value="1"/>
</dbReference>
<dbReference type="SMART" id="SM00563">
    <property type="entry name" value="PlsC"/>
    <property type="match status" value="1"/>
</dbReference>
<evidence type="ECO:0000256" key="16">
    <source>
        <dbReference type="SAM" id="Phobius"/>
    </source>
</evidence>
<dbReference type="InterPro" id="IPR002123">
    <property type="entry name" value="Plipid/glycerol_acylTrfase"/>
</dbReference>
<evidence type="ECO:0000256" key="7">
    <source>
        <dbReference type="ARBA" id="ARBA00022475"/>
    </source>
</evidence>
<dbReference type="InterPro" id="IPR022284">
    <property type="entry name" value="GPAT/DHAPAT"/>
</dbReference>
<evidence type="ECO:0000256" key="1">
    <source>
        <dbReference type="ARBA" id="ARBA00004413"/>
    </source>
</evidence>
<keyword evidence="16" id="KW-1133">Transmembrane helix</keyword>
<keyword evidence="8" id="KW-0444">Lipid biosynthesis</keyword>
<feature type="transmembrane region" description="Helical" evidence="16">
    <location>
        <begin position="331"/>
        <end position="350"/>
    </location>
</feature>
<comment type="similarity">
    <text evidence="4">Belongs to the GPAT/DAPAT family.</text>
</comment>
<dbReference type="GO" id="GO:0004366">
    <property type="term" value="F:glycerol-3-phosphate O-acyltransferase activity"/>
    <property type="evidence" value="ECO:0007669"/>
    <property type="project" value="UniProtKB-EC"/>
</dbReference>
<keyword evidence="13" id="KW-1208">Phospholipid metabolism</keyword>
<dbReference type="HOGENOM" id="CLU_015407_0_0_6"/>
<keyword evidence="10" id="KW-0443">Lipid metabolism</keyword>
<evidence type="ECO:0000313" key="18">
    <source>
        <dbReference type="EMBL" id="ADD79435.1"/>
    </source>
</evidence>
<dbReference type="EC" id="2.3.1.15" evidence="5"/>
<evidence type="ECO:0000313" key="19">
    <source>
        <dbReference type="Proteomes" id="UP000001700"/>
    </source>
</evidence>
<dbReference type="EMBL" id="CP001085">
    <property type="protein sequence ID" value="ADD79435.1"/>
    <property type="molecule type" value="Genomic_DNA"/>
</dbReference>
<evidence type="ECO:0000256" key="13">
    <source>
        <dbReference type="ARBA" id="ARBA00023264"/>
    </source>
</evidence>
<comment type="subcellular location">
    <subcellularLocation>
        <location evidence="1">Cell membrane</location>
        <topology evidence="1">Peripheral membrane protein</topology>
        <orientation evidence="1">Cytoplasmic side</orientation>
    </subcellularLocation>
</comment>
<dbReference type="UniPathway" id="UPA00557">
    <property type="reaction ID" value="UER00612"/>
</dbReference>